<comment type="subcellular location">
    <subcellularLocation>
        <location evidence="1">Cell membrane</location>
        <topology evidence="1">Multi-pass membrane protein</topology>
    </subcellularLocation>
</comment>
<feature type="transmembrane region" description="Helical" evidence="7">
    <location>
        <begin position="402"/>
        <end position="424"/>
    </location>
</feature>
<evidence type="ECO:0000256" key="7">
    <source>
        <dbReference type="SAM" id="Phobius"/>
    </source>
</evidence>
<feature type="transmembrane region" description="Helical" evidence="7">
    <location>
        <begin position="245"/>
        <end position="265"/>
    </location>
</feature>
<name>A0A0T5XDQ7_9BACT</name>
<keyword evidence="10" id="KW-1185">Reference proteome</keyword>
<accession>A0A0T5XDQ7</accession>
<dbReference type="RefSeq" id="WP_009200940.1">
    <property type="nucleotide sequence ID" value="NZ_ACJX03000001.1"/>
</dbReference>
<feature type="transmembrane region" description="Helical" evidence="7">
    <location>
        <begin position="89"/>
        <end position="109"/>
    </location>
</feature>
<dbReference type="eggNOG" id="COG1966">
    <property type="taxonomic scope" value="Bacteria"/>
</dbReference>
<organism evidence="9 10">
    <name type="scientific">Acetomicrobium hydrogeniformans ATCC BAA-1850</name>
    <dbReference type="NCBI Taxonomy" id="592015"/>
    <lineage>
        <taxon>Bacteria</taxon>
        <taxon>Thermotogati</taxon>
        <taxon>Synergistota</taxon>
        <taxon>Synergistia</taxon>
        <taxon>Synergistales</taxon>
        <taxon>Acetomicrobiaceae</taxon>
        <taxon>Acetomicrobium</taxon>
    </lineage>
</organism>
<dbReference type="Proteomes" id="UP000005273">
    <property type="component" value="Unassembled WGS sequence"/>
</dbReference>
<feature type="transmembrane region" description="Helical" evidence="7">
    <location>
        <begin position="517"/>
        <end position="538"/>
    </location>
</feature>
<dbReference type="Pfam" id="PF02554">
    <property type="entry name" value="CstA"/>
    <property type="match status" value="1"/>
</dbReference>
<evidence type="ECO:0000313" key="10">
    <source>
        <dbReference type="Proteomes" id="UP000005273"/>
    </source>
</evidence>
<dbReference type="OrthoDB" id="9761224at2"/>
<dbReference type="InterPro" id="IPR051605">
    <property type="entry name" value="CstA"/>
</dbReference>
<keyword evidence="3" id="KW-1003">Cell membrane</keyword>
<proteinExistence type="inferred from homology"/>
<feature type="transmembrane region" description="Helical" evidence="7">
    <location>
        <begin position="544"/>
        <end position="565"/>
    </location>
</feature>
<keyword evidence="5 7" id="KW-1133">Transmembrane helix</keyword>
<feature type="transmembrane region" description="Helical" evidence="7">
    <location>
        <begin position="130"/>
        <end position="155"/>
    </location>
</feature>
<dbReference type="EMBL" id="ACJX03000001">
    <property type="protein sequence ID" value="KRT36372.1"/>
    <property type="molecule type" value="Genomic_DNA"/>
</dbReference>
<feature type="transmembrane region" description="Helical" evidence="7">
    <location>
        <begin position="6"/>
        <end position="22"/>
    </location>
</feature>
<dbReference type="PANTHER" id="PTHR30252">
    <property type="entry name" value="INNER MEMBRANE PEPTIDE TRANSPORTER"/>
    <property type="match status" value="1"/>
</dbReference>
<sequence length="584" mass="63381">MNTSILLIIGIVIYLVCYLWYGKSLERRVVGADNSRPTPAHSKFDDVDFVPSHPAVLFGHHFASIAGGAPILGPALAMAWGWWAGLLWIWFGNILIGAVHDYLAIMASVRHEGRSIQWIAGKMMRPRTSYLFQVFAYLTLVLALAAFATSLAYLYIARPDVASMSVWFIAAAIVTGILLYKLRINFVLGSIIGIFLTLGAIWLGSLTPLSISYKGWLIIFFVYMMAASSLPVWILLQPRDYLNSYILVFGLALGVVALIFVGAKMELAGFASWSPNIVGGVPSPYWPVVPLIIACGSLSGIHGLIGSGTTSKQLDKETQGLIVGYGGMLTEGLLSSVVTVTIAAFGLLVFKEASGRLSEIGVVAESLKEPLYLGKNYVKAIGAVGGPLGIFTESYGRLFEQAFGISAQAGTIFSSLWVSAFTLTSMDTGNRVLRFAWEEVWEPLKSSGGTLHRAITHRWLASAIPSALSIALAWGKAYSVLWPAFGGANQMLAAATLLTIALWVLQLGTAPKGHVRFIIACAGALWFTVFVGLWWFLFAVPSSPLVRGFVVLEILLALVFLYDFYRSLQNTSTIKAKYPETIKP</sequence>
<dbReference type="PANTHER" id="PTHR30252:SF0">
    <property type="entry name" value="PEPTIDE TRANSPORTER CSTA"/>
    <property type="match status" value="1"/>
</dbReference>
<evidence type="ECO:0000259" key="8">
    <source>
        <dbReference type="Pfam" id="PF02554"/>
    </source>
</evidence>
<comment type="caution">
    <text evidence="9">The sequence shown here is derived from an EMBL/GenBank/DDBJ whole genome shotgun (WGS) entry which is preliminary data.</text>
</comment>
<evidence type="ECO:0000256" key="4">
    <source>
        <dbReference type="ARBA" id="ARBA00022692"/>
    </source>
</evidence>
<comment type="similarity">
    <text evidence="2">Belongs to the peptide transporter carbon starvation (CstA) (TC 2.A.114) family.</text>
</comment>
<dbReference type="InterPro" id="IPR003706">
    <property type="entry name" value="CstA_N"/>
</dbReference>
<evidence type="ECO:0000256" key="3">
    <source>
        <dbReference type="ARBA" id="ARBA00022475"/>
    </source>
</evidence>
<feature type="transmembrane region" description="Helical" evidence="7">
    <location>
        <begin position="161"/>
        <end position="179"/>
    </location>
</feature>
<evidence type="ECO:0000256" key="5">
    <source>
        <dbReference type="ARBA" id="ARBA00022989"/>
    </source>
</evidence>
<dbReference type="GO" id="GO:0009267">
    <property type="term" value="P:cellular response to starvation"/>
    <property type="evidence" value="ECO:0007669"/>
    <property type="project" value="InterPro"/>
</dbReference>
<feature type="domain" description="CstA N-terminal" evidence="8">
    <location>
        <begin position="3"/>
        <end position="516"/>
    </location>
</feature>
<feature type="transmembrane region" description="Helical" evidence="7">
    <location>
        <begin position="186"/>
        <end position="204"/>
    </location>
</feature>
<evidence type="ECO:0000256" key="2">
    <source>
        <dbReference type="ARBA" id="ARBA00007755"/>
    </source>
</evidence>
<evidence type="ECO:0000313" key="9">
    <source>
        <dbReference type="EMBL" id="KRT36372.1"/>
    </source>
</evidence>
<feature type="transmembrane region" description="Helical" evidence="7">
    <location>
        <begin position="480"/>
        <end position="505"/>
    </location>
</feature>
<dbReference type="GO" id="GO:0005886">
    <property type="term" value="C:plasma membrane"/>
    <property type="evidence" value="ECO:0007669"/>
    <property type="project" value="UniProtKB-SubCell"/>
</dbReference>
<evidence type="ECO:0000256" key="1">
    <source>
        <dbReference type="ARBA" id="ARBA00004651"/>
    </source>
</evidence>
<reference evidence="10" key="1">
    <citation type="submission" date="2012-09" db="EMBL/GenBank/DDBJ databases">
        <authorList>
            <person name="Weinstock G."/>
            <person name="Sodergren E."/>
            <person name="Clifton S."/>
            <person name="Fulton L."/>
            <person name="Fulton B."/>
            <person name="Courtney L."/>
            <person name="Fronick C."/>
            <person name="Harrison M."/>
            <person name="Strong C."/>
            <person name="Farmer C."/>
            <person name="Delehaunty K."/>
            <person name="Markovic C."/>
            <person name="Hall O."/>
            <person name="Minx P."/>
            <person name="Tomlinson C."/>
            <person name="Mitreva M."/>
            <person name="Nelson J."/>
            <person name="Hou S."/>
            <person name="Wollam A."/>
            <person name="Pepin K.H."/>
            <person name="Johnson M."/>
            <person name="Bhonagiri V."/>
            <person name="Nash W.E."/>
            <person name="Suruliraj S."/>
            <person name="Warren W."/>
            <person name="Chinwalla A."/>
            <person name="Mardis E.R."/>
            <person name="Wilson R.K."/>
        </authorList>
    </citation>
    <scope>NUCLEOTIDE SEQUENCE [LARGE SCALE GENOMIC DNA]</scope>
    <source>
        <strain evidence="10">OS1</strain>
    </source>
</reference>
<feature type="transmembrane region" description="Helical" evidence="7">
    <location>
        <begin position="455"/>
        <end position="474"/>
    </location>
</feature>
<dbReference type="AlphaFoldDB" id="A0A0T5XDQ7"/>
<protein>
    <submittedName>
        <fullName evidence="9">Carbon starvation protein CstA</fullName>
    </submittedName>
</protein>
<feature type="transmembrane region" description="Helical" evidence="7">
    <location>
        <begin position="326"/>
        <end position="350"/>
    </location>
</feature>
<feature type="transmembrane region" description="Helical" evidence="7">
    <location>
        <begin position="216"/>
        <end position="236"/>
    </location>
</feature>
<gene>
    <name evidence="9" type="ORF">HMPREF1705_03654</name>
</gene>
<keyword evidence="6 7" id="KW-0472">Membrane</keyword>
<feature type="transmembrane region" description="Helical" evidence="7">
    <location>
        <begin position="62"/>
        <end position="83"/>
    </location>
</feature>
<keyword evidence="4 7" id="KW-0812">Transmembrane</keyword>
<dbReference type="STRING" id="592015.HMPREF1705_03654"/>
<evidence type="ECO:0000256" key="6">
    <source>
        <dbReference type="ARBA" id="ARBA00023136"/>
    </source>
</evidence>
<feature type="transmembrane region" description="Helical" evidence="7">
    <location>
        <begin position="285"/>
        <end position="305"/>
    </location>
</feature>